<keyword evidence="8" id="KW-0732">Signal</keyword>
<dbReference type="GO" id="GO:0150077">
    <property type="term" value="P:regulation of neuroinflammatory response"/>
    <property type="evidence" value="ECO:0007669"/>
    <property type="project" value="InterPro"/>
</dbReference>
<dbReference type="InterPro" id="IPR007110">
    <property type="entry name" value="Ig-like_dom"/>
</dbReference>
<dbReference type="EMBL" id="JAAMOB010000009">
    <property type="protein sequence ID" value="KAF4109371.1"/>
    <property type="molecule type" value="Genomic_DNA"/>
</dbReference>
<comment type="caution">
    <text evidence="10">The sequence shown here is derived from an EMBL/GenBank/DDBJ whole genome shotgun (WGS) entry which is preliminary data.</text>
</comment>
<evidence type="ECO:0000259" key="9">
    <source>
        <dbReference type="PROSITE" id="PS50835"/>
    </source>
</evidence>
<dbReference type="Proteomes" id="UP000579812">
    <property type="component" value="Unassembled WGS sequence"/>
</dbReference>
<dbReference type="GO" id="GO:0038023">
    <property type="term" value="F:signaling receptor activity"/>
    <property type="evidence" value="ECO:0007669"/>
    <property type="project" value="InterPro"/>
</dbReference>
<gene>
    <name evidence="10" type="ORF">G5714_010444</name>
</gene>
<feature type="signal peptide" evidence="8">
    <location>
        <begin position="1"/>
        <end position="22"/>
    </location>
</feature>
<comment type="similarity">
    <text evidence="2">Belongs to the CD200R family.</text>
</comment>
<evidence type="ECO:0000256" key="4">
    <source>
        <dbReference type="ARBA" id="ARBA00022989"/>
    </source>
</evidence>
<dbReference type="Gene3D" id="2.60.40.10">
    <property type="entry name" value="Immunoglobulins"/>
    <property type="match status" value="1"/>
</dbReference>
<proteinExistence type="inferred from homology"/>
<evidence type="ECO:0000256" key="2">
    <source>
        <dbReference type="ARBA" id="ARBA00008215"/>
    </source>
</evidence>
<evidence type="ECO:0000256" key="7">
    <source>
        <dbReference type="ARBA" id="ARBA00023180"/>
    </source>
</evidence>
<dbReference type="SUPFAM" id="SSF48726">
    <property type="entry name" value="Immunoglobulin"/>
    <property type="match status" value="1"/>
</dbReference>
<organism evidence="10 11">
    <name type="scientific">Onychostoma macrolepis</name>
    <dbReference type="NCBI Taxonomy" id="369639"/>
    <lineage>
        <taxon>Eukaryota</taxon>
        <taxon>Metazoa</taxon>
        <taxon>Chordata</taxon>
        <taxon>Craniata</taxon>
        <taxon>Vertebrata</taxon>
        <taxon>Euteleostomi</taxon>
        <taxon>Actinopterygii</taxon>
        <taxon>Neopterygii</taxon>
        <taxon>Teleostei</taxon>
        <taxon>Ostariophysi</taxon>
        <taxon>Cypriniformes</taxon>
        <taxon>Cyprinidae</taxon>
        <taxon>Acrossocheilinae</taxon>
        <taxon>Onychostoma</taxon>
    </lineage>
</organism>
<feature type="chain" id="PRO_5029663405" description="Ig-like domain-containing protein" evidence="8">
    <location>
        <begin position="23"/>
        <end position="257"/>
    </location>
</feature>
<protein>
    <recommendedName>
        <fullName evidence="9">Ig-like domain-containing protein</fullName>
    </recommendedName>
</protein>
<sequence length="257" mass="28495">MVNNKTLMVVILLSIFMAGSQTKGNQDTASHQNKDSAIKQLTVFKEQTFVPGNDVILQCGNATDIKWNELIYIVWNISLQGRKCWLGFNGLSPKLVDTCNDGKRLFNTSHGVSIVIPKISIQDEGFYSCDVSYKAGSYILNMSVSVTNVATQLDSENSQRIAVCHSIFKQKAPTLHWEPAINFSSNTSSVKKHGMFSMMENRVYLPANANNSELTCVATYTSESGSVQQKSTLNLTVWGPTGTTFCLRMKEETPTKR</sequence>
<dbReference type="InterPro" id="IPR036179">
    <property type="entry name" value="Ig-like_dom_sf"/>
</dbReference>
<keyword evidence="7" id="KW-0325">Glycoprotein</keyword>
<evidence type="ECO:0000313" key="10">
    <source>
        <dbReference type="EMBL" id="KAF4109371.1"/>
    </source>
</evidence>
<dbReference type="PANTHER" id="PTHR21462:SF2">
    <property type="entry name" value="CELL SURFACE GLYCOPROTEIN CD200 RECEPTOR 2"/>
    <property type="match status" value="1"/>
</dbReference>
<feature type="domain" description="Ig-like" evidence="9">
    <location>
        <begin position="36"/>
        <end position="145"/>
    </location>
</feature>
<dbReference type="GO" id="GO:0009986">
    <property type="term" value="C:cell surface"/>
    <property type="evidence" value="ECO:0007669"/>
    <property type="project" value="UniProtKB-ARBA"/>
</dbReference>
<evidence type="ECO:0000256" key="6">
    <source>
        <dbReference type="ARBA" id="ARBA00023157"/>
    </source>
</evidence>
<evidence type="ECO:0000256" key="3">
    <source>
        <dbReference type="ARBA" id="ARBA00022692"/>
    </source>
</evidence>
<evidence type="ECO:0000313" key="11">
    <source>
        <dbReference type="Proteomes" id="UP000579812"/>
    </source>
</evidence>
<dbReference type="AlphaFoldDB" id="A0A7J6CQI5"/>
<keyword evidence="11" id="KW-1185">Reference proteome</keyword>
<evidence type="ECO:0000256" key="1">
    <source>
        <dbReference type="ARBA" id="ARBA00004167"/>
    </source>
</evidence>
<dbReference type="PROSITE" id="PS50835">
    <property type="entry name" value="IG_LIKE"/>
    <property type="match status" value="1"/>
</dbReference>
<keyword evidence="5" id="KW-0472">Membrane</keyword>
<dbReference type="SMART" id="SM00409">
    <property type="entry name" value="IG"/>
    <property type="match status" value="1"/>
</dbReference>
<name>A0A7J6CQI5_9TELE</name>
<evidence type="ECO:0000256" key="5">
    <source>
        <dbReference type="ARBA" id="ARBA00023136"/>
    </source>
</evidence>
<dbReference type="InterPro" id="IPR040012">
    <property type="entry name" value="CD200R"/>
</dbReference>
<keyword evidence="4" id="KW-1133">Transmembrane helix</keyword>
<keyword evidence="6" id="KW-1015">Disulfide bond</keyword>
<keyword evidence="3" id="KW-0812">Transmembrane</keyword>
<reference evidence="10 11" key="1">
    <citation type="submission" date="2020-04" db="EMBL/GenBank/DDBJ databases">
        <title>Chromosome-level genome assembly of a cyprinid fish Onychostoma macrolepis by integration of Nanopore Sequencing, Bionano and Hi-C technology.</title>
        <authorList>
            <person name="Wang D."/>
        </authorList>
    </citation>
    <scope>NUCLEOTIDE SEQUENCE [LARGE SCALE GENOMIC DNA]</scope>
    <source>
        <strain evidence="10">SWU-2019</strain>
        <tissue evidence="10">Muscle</tissue>
    </source>
</reference>
<evidence type="ECO:0000256" key="8">
    <source>
        <dbReference type="SAM" id="SignalP"/>
    </source>
</evidence>
<dbReference type="InterPro" id="IPR013783">
    <property type="entry name" value="Ig-like_fold"/>
</dbReference>
<dbReference type="InterPro" id="IPR003599">
    <property type="entry name" value="Ig_sub"/>
</dbReference>
<accession>A0A7J6CQI5</accession>
<dbReference type="GO" id="GO:0016020">
    <property type="term" value="C:membrane"/>
    <property type="evidence" value="ECO:0007669"/>
    <property type="project" value="UniProtKB-SubCell"/>
</dbReference>
<comment type="subcellular location">
    <subcellularLocation>
        <location evidence="1">Membrane</location>
        <topology evidence="1">Single-pass membrane protein</topology>
    </subcellularLocation>
</comment>
<dbReference type="PANTHER" id="PTHR21462">
    <property type="entry name" value="CELL SURFACE GLYCOPROTEIN OX2 RECEPTOR PRECURSOR"/>
    <property type="match status" value="1"/>
</dbReference>
<dbReference type="OrthoDB" id="8915654at2759"/>